<evidence type="ECO:0000256" key="1">
    <source>
        <dbReference type="SAM" id="MobiDB-lite"/>
    </source>
</evidence>
<feature type="transmembrane region" description="Helical" evidence="2">
    <location>
        <begin position="33"/>
        <end position="51"/>
    </location>
</feature>
<evidence type="ECO:0008006" key="5">
    <source>
        <dbReference type="Google" id="ProtNLM"/>
    </source>
</evidence>
<sequence length="166" mass="17157">MNRTTTKLLWVAPLPLAIAGMLAATSGVGLWGVGVFVVCLGGFVAMGFLVSDASGDSHLLRTGVPASALITAMDTTGWQVNGRHVVVFGLRVTPASGVPYEVPEHRQQVPPILLGGVLPGMTVRVRTDPADPQRLCVDWSVLPVHDGTGHDGTGHDGTGHATAGHA</sequence>
<gene>
    <name evidence="3" type="ORF">J2S55_005184</name>
</gene>
<evidence type="ECO:0000313" key="4">
    <source>
        <dbReference type="Proteomes" id="UP001230426"/>
    </source>
</evidence>
<feature type="compositionally biased region" description="Basic and acidic residues" evidence="1">
    <location>
        <begin position="147"/>
        <end position="158"/>
    </location>
</feature>
<comment type="caution">
    <text evidence="3">The sequence shown here is derived from an EMBL/GenBank/DDBJ whole genome shotgun (WGS) entry which is preliminary data.</text>
</comment>
<keyword evidence="2" id="KW-0812">Transmembrane</keyword>
<keyword evidence="2" id="KW-1133">Transmembrane helix</keyword>
<evidence type="ECO:0000313" key="3">
    <source>
        <dbReference type="EMBL" id="MDP9865918.1"/>
    </source>
</evidence>
<protein>
    <recommendedName>
        <fullName evidence="5">DUF58 domain-containing protein</fullName>
    </recommendedName>
</protein>
<proteinExistence type="predicted"/>
<evidence type="ECO:0000256" key="2">
    <source>
        <dbReference type="SAM" id="Phobius"/>
    </source>
</evidence>
<accession>A0ABT9R9M5</accession>
<name>A0ABT9R9M5_9ACTN</name>
<keyword evidence="2" id="KW-0472">Membrane</keyword>
<reference evidence="3 4" key="1">
    <citation type="submission" date="2023-07" db="EMBL/GenBank/DDBJ databases">
        <title>Sequencing the genomes of 1000 actinobacteria strains.</title>
        <authorList>
            <person name="Klenk H.-P."/>
        </authorList>
    </citation>
    <scope>NUCLEOTIDE SEQUENCE [LARGE SCALE GENOMIC DNA]</scope>
    <source>
        <strain evidence="3 4">DSM 44109</strain>
    </source>
</reference>
<dbReference type="EMBL" id="JAUSRB010000002">
    <property type="protein sequence ID" value="MDP9865918.1"/>
    <property type="molecule type" value="Genomic_DNA"/>
</dbReference>
<feature type="region of interest" description="Disordered" evidence="1">
    <location>
        <begin position="147"/>
        <end position="166"/>
    </location>
</feature>
<dbReference type="RefSeq" id="WP_306865843.1">
    <property type="nucleotide sequence ID" value="NZ_JAUSRB010000002.1"/>
</dbReference>
<organism evidence="3 4">
    <name type="scientific">Streptosporangium brasiliense</name>
    <dbReference type="NCBI Taxonomy" id="47480"/>
    <lineage>
        <taxon>Bacteria</taxon>
        <taxon>Bacillati</taxon>
        <taxon>Actinomycetota</taxon>
        <taxon>Actinomycetes</taxon>
        <taxon>Streptosporangiales</taxon>
        <taxon>Streptosporangiaceae</taxon>
        <taxon>Streptosporangium</taxon>
    </lineage>
</organism>
<dbReference type="Proteomes" id="UP001230426">
    <property type="component" value="Unassembled WGS sequence"/>
</dbReference>
<keyword evidence="4" id="KW-1185">Reference proteome</keyword>